<accession>A0A5C7FZC5</accession>
<comment type="caution">
    <text evidence="1">The sequence shown here is derived from an EMBL/GenBank/DDBJ whole genome shotgun (WGS) entry which is preliminary data.</text>
</comment>
<name>A0A5C7FZC5_9BURK</name>
<proteinExistence type="predicted"/>
<protein>
    <submittedName>
        <fullName evidence="1">Uncharacterized protein</fullName>
    </submittedName>
</protein>
<organism evidence="1 2">
    <name type="scientific">Massilia arenae</name>
    <dbReference type="NCBI Taxonomy" id="2603288"/>
    <lineage>
        <taxon>Bacteria</taxon>
        <taxon>Pseudomonadati</taxon>
        <taxon>Pseudomonadota</taxon>
        <taxon>Betaproteobacteria</taxon>
        <taxon>Burkholderiales</taxon>
        <taxon>Oxalobacteraceae</taxon>
        <taxon>Telluria group</taxon>
        <taxon>Massilia</taxon>
    </lineage>
</organism>
<gene>
    <name evidence="1" type="ORF">FVD38_24895</name>
</gene>
<sequence length="82" mass="9122">MQVYQTRDDSITEKFRKALESTSHAMIPTFVEPEQPACPASMLALTSLLDGQVCHGILSLILDCNDIINCNYDAAMQHFTAF</sequence>
<dbReference type="AlphaFoldDB" id="A0A5C7FZC5"/>
<dbReference type="Proteomes" id="UP000321413">
    <property type="component" value="Unassembled WGS sequence"/>
</dbReference>
<keyword evidence="2" id="KW-1185">Reference proteome</keyword>
<evidence type="ECO:0000313" key="1">
    <source>
        <dbReference type="EMBL" id="TXF96233.1"/>
    </source>
</evidence>
<reference evidence="1 2" key="1">
    <citation type="submission" date="2019-08" db="EMBL/GenBank/DDBJ databases">
        <title>Massilia golmudensis sp. nov., isolated from sand in the Qinghai-Tibetan Plateau.</title>
        <authorList>
            <person name="Zhang B."/>
        </authorList>
    </citation>
    <scope>NUCLEOTIDE SEQUENCE [LARGE SCALE GENOMIC DNA]</scope>
    <source>
        <strain evidence="1 2">GEM5</strain>
    </source>
</reference>
<dbReference type="EMBL" id="VPFD01000042">
    <property type="protein sequence ID" value="TXF96233.1"/>
    <property type="molecule type" value="Genomic_DNA"/>
</dbReference>
<evidence type="ECO:0000313" key="2">
    <source>
        <dbReference type="Proteomes" id="UP000321413"/>
    </source>
</evidence>